<dbReference type="AlphaFoldDB" id="A0A7K1GJR7"/>
<keyword evidence="1" id="KW-0472">Membrane</keyword>
<dbReference type="EMBL" id="WMJY01000006">
    <property type="protein sequence ID" value="MTH29122.1"/>
    <property type="molecule type" value="Genomic_DNA"/>
</dbReference>
<proteinExistence type="predicted"/>
<evidence type="ECO:0000313" key="2">
    <source>
        <dbReference type="EMBL" id="MTH29122.1"/>
    </source>
</evidence>
<organism evidence="2 3">
    <name type="scientific">Myroides pelagicus</name>
    <dbReference type="NCBI Taxonomy" id="270914"/>
    <lineage>
        <taxon>Bacteria</taxon>
        <taxon>Pseudomonadati</taxon>
        <taxon>Bacteroidota</taxon>
        <taxon>Flavobacteriia</taxon>
        <taxon>Flavobacteriales</taxon>
        <taxon>Flavobacteriaceae</taxon>
        <taxon>Myroides</taxon>
    </lineage>
</organism>
<accession>A0A7K1GJR7</accession>
<dbReference type="Proteomes" id="UP000488936">
    <property type="component" value="Unassembled WGS sequence"/>
</dbReference>
<comment type="caution">
    <text evidence="2">The sequence shown here is derived from an EMBL/GenBank/DDBJ whole genome shotgun (WGS) entry which is preliminary data.</text>
</comment>
<evidence type="ECO:0000256" key="1">
    <source>
        <dbReference type="SAM" id="Phobius"/>
    </source>
</evidence>
<dbReference type="OrthoDB" id="709028at2"/>
<feature type="transmembrane region" description="Helical" evidence="1">
    <location>
        <begin position="79"/>
        <end position="98"/>
    </location>
</feature>
<reference evidence="2 3" key="1">
    <citation type="journal article" date="2006" name="Int. J. Syst. Evol. Microbiol.">
        <title>Myroides pelagicus sp. nov., isolated from seawater in Thailand.</title>
        <authorList>
            <person name="Yoon J."/>
            <person name="Maneerat S."/>
            <person name="Kawai F."/>
            <person name="Yokota A."/>
        </authorList>
    </citation>
    <scope>NUCLEOTIDE SEQUENCE [LARGE SCALE GENOMIC DNA]</scope>
    <source>
        <strain evidence="2 3">SM1T</strain>
    </source>
</reference>
<evidence type="ECO:0008006" key="4">
    <source>
        <dbReference type="Google" id="ProtNLM"/>
    </source>
</evidence>
<dbReference type="RefSeq" id="WP_155035101.1">
    <property type="nucleotide sequence ID" value="NZ_JAYMMG010000012.1"/>
</dbReference>
<protein>
    <recommendedName>
        <fullName evidence="4">Beta-carotene 15,15'-monooxygenase</fullName>
    </recommendedName>
</protein>
<keyword evidence="1" id="KW-0812">Transmembrane</keyword>
<evidence type="ECO:0000313" key="3">
    <source>
        <dbReference type="Proteomes" id="UP000488936"/>
    </source>
</evidence>
<feature type="transmembrane region" description="Helical" evidence="1">
    <location>
        <begin position="36"/>
        <end position="59"/>
    </location>
</feature>
<gene>
    <name evidence="2" type="ORF">GJV77_04205</name>
</gene>
<name>A0A7K1GJR7_9FLAO</name>
<feature type="transmembrane region" description="Helical" evidence="1">
    <location>
        <begin position="156"/>
        <end position="178"/>
    </location>
</feature>
<sequence length="203" mass="23685">MKELDLLKKHWNEQKDFPKVSKNEINKMIHKKSSSIVKWIFIISVIEFLILNLVSYFYSFKEEELILKGKPISFIVENIDYLSAAISVFFIILFYLNYKKISVADSTKKLIVQILKTKKTVNYYIYTNLVALAIVLIAVALSIIPWDSNELNISHTLVIIGAIIILLLIFVAIIWLYYKVVYGLLIKKLMKNYKELEKIDTDI</sequence>
<keyword evidence="1" id="KW-1133">Transmembrane helix</keyword>
<feature type="transmembrane region" description="Helical" evidence="1">
    <location>
        <begin position="123"/>
        <end position="144"/>
    </location>
</feature>
<keyword evidence="3" id="KW-1185">Reference proteome</keyword>